<dbReference type="EMBL" id="GL883094">
    <property type="protein sequence ID" value="EGG10425.1"/>
    <property type="molecule type" value="Genomic_DNA"/>
</dbReference>
<protein>
    <submittedName>
        <fullName evidence="2">Uncharacterized protein</fullName>
    </submittedName>
</protein>
<accession>F4RA62</accession>
<proteinExistence type="predicted"/>
<dbReference type="GeneID" id="18921832"/>
<evidence type="ECO:0000256" key="1">
    <source>
        <dbReference type="SAM" id="MobiDB-lite"/>
    </source>
</evidence>
<dbReference type="Proteomes" id="UP000001072">
    <property type="component" value="Unassembled WGS sequence"/>
</dbReference>
<feature type="compositionally biased region" description="Basic and acidic residues" evidence="1">
    <location>
        <begin position="293"/>
        <end position="303"/>
    </location>
</feature>
<dbReference type="AlphaFoldDB" id="F4RA62"/>
<evidence type="ECO:0000313" key="2">
    <source>
        <dbReference type="EMBL" id="EGG10425.1"/>
    </source>
</evidence>
<reference evidence="3" key="1">
    <citation type="journal article" date="2011" name="Proc. Natl. Acad. Sci. U.S.A.">
        <title>Obligate biotrophy features unraveled by the genomic analysis of rust fungi.</title>
        <authorList>
            <person name="Duplessis S."/>
            <person name="Cuomo C.A."/>
            <person name="Lin Y.-C."/>
            <person name="Aerts A."/>
            <person name="Tisserant E."/>
            <person name="Veneault-Fourrey C."/>
            <person name="Joly D.L."/>
            <person name="Hacquard S."/>
            <person name="Amselem J."/>
            <person name="Cantarel B.L."/>
            <person name="Chiu R."/>
            <person name="Coutinho P.M."/>
            <person name="Feau N."/>
            <person name="Field M."/>
            <person name="Frey P."/>
            <person name="Gelhaye E."/>
            <person name="Goldberg J."/>
            <person name="Grabherr M.G."/>
            <person name="Kodira C.D."/>
            <person name="Kohler A."/>
            <person name="Kuees U."/>
            <person name="Lindquist E.A."/>
            <person name="Lucas S.M."/>
            <person name="Mago R."/>
            <person name="Mauceli E."/>
            <person name="Morin E."/>
            <person name="Murat C."/>
            <person name="Pangilinan J.L."/>
            <person name="Park R."/>
            <person name="Pearson M."/>
            <person name="Quesneville H."/>
            <person name="Rouhier N."/>
            <person name="Sakthikumar S."/>
            <person name="Salamov A.A."/>
            <person name="Schmutz J."/>
            <person name="Selles B."/>
            <person name="Shapiro H."/>
            <person name="Tanguay P."/>
            <person name="Tuskan G.A."/>
            <person name="Henrissat B."/>
            <person name="Van de Peer Y."/>
            <person name="Rouze P."/>
            <person name="Ellis J.G."/>
            <person name="Dodds P.N."/>
            <person name="Schein J.E."/>
            <person name="Zhong S."/>
            <person name="Hamelin R.C."/>
            <person name="Grigoriev I.V."/>
            <person name="Szabo L.J."/>
            <person name="Martin F."/>
        </authorList>
    </citation>
    <scope>NUCLEOTIDE SEQUENCE [LARGE SCALE GENOMIC DNA]</scope>
    <source>
        <strain evidence="3">98AG31 / pathotype 3-4-7</strain>
    </source>
</reference>
<dbReference type="VEuPathDB" id="FungiDB:MELLADRAFT_102983"/>
<dbReference type="InParanoid" id="F4RA62"/>
<dbReference type="RefSeq" id="XP_007405895.1">
    <property type="nucleotide sequence ID" value="XM_007405833.1"/>
</dbReference>
<gene>
    <name evidence="2" type="ORF">MELLADRAFT_102983</name>
</gene>
<feature type="region of interest" description="Disordered" evidence="1">
    <location>
        <begin position="227"/>
        <end position="303"/>
    </location>
</feature>
<keyword evidence="3" id="KW-1185">Reference proteome</keyword>
<organism evidence="3">
    <name type="scientific">Melampsora larici-populina (strain 98AG31 / pathotype 3-4-7)</name>
    <name type="common">Poplar leaf rust fungus</name>
    <dbReference type="NCBI Taxonomy" id="747676"/>
    <lineage>
        <taxon>Eukaryota</taxon>
        <taxon>Fungi</taxon>
        <taxon>Dikarya</taxon>
        <taxon>Basidiomycota</taxon>
        <taxon>Pucciniomycotina</taxon>
        <taxon>Pucciniomycetes</taxon>
        <taxon>Pucciniales</taxon>
        <taxon>Melampsoraceae</taxon>
        <taxon>Melampsora</taxon>
    </lineage>
</organism>
<name>F4RA62_MELLP</name>
<sequence length="452" mass="50551">MPDCPLLSFGKGERMAHPWVVLPPKPTNNAAQVPNLVPPLPRDGHPFLGRVEEAFTPFENQRKSLAGPHRSSKVAYPYQRASRGPVAWTHRTTGNKSCAYQYCQACCLEFGLTACLKHVRRPDPHITHWPASVTTPIHLPTPSTSQPPVPLPPQAVQPHAAPARIHQWAQSANSLGHRLGVQAVSAIQIDRCEQYEAMDRRANRYEERKVVTIHLWLDLKAFNTTHEAPARSDVETSQADSGSGHKALQPDSLQSDPNEVVVVNGKGSHSQPYVREKVCKEPTPTPVSTLQSHHADEDEDKGSTDDVIFVSKNYRAESELPEFDPMYRRPSATTGTKEISDNIPDEDSSQTATPVLTNPTPVTAKKKGWPLSSSLITKLLAWYRDCEIRAPLQAWKDTFGSEWHYARLTVYRYKNWIDRVTYTRFAAKYVSLPCATVGEARDVFKKEFKAVS</sequence>
<dbReference type="KEGG" id="mlr:MELLADRAFT_102983"/>
<feature type="region of interest" description="Disordered" evidence="1">
    <location>
        <begin position="325"/>
        <end position="353"/>
    </location>
</feature>
<dbReference type="HOGENOM" id="CLU_015424_0_0_1"/>
<evidence type="ECO:0000313" key="3">
    <source>
        <dbReference type="Proteomes" id="UP000001072"/>
    </source>
</evidence>